<dbReference type="SUPFAM" id="SSF53335">
    <property type="entry name" value="S-adenosyl-L-methionine-dependent methyltransferases"/>
    <property type="match status" value="1"/>
</dbReference>
<accession>A0ABR7T757</accession>
<comment type="caution">
    <text evidence="1">The sequence shown here is derived from an EMBL/GenBank/DDBJ whole genome shotgun (WGS) entry which is preliminary data.</text>
</comment>
<dbReference type="EMBL" id="JACVHF010000052">
    <property type="protein sequence ID" value="MBC9786598.1"/>
    <property type="molecule type" value="Genomic_DNA"/>
</dbReference>
<organism evidence="1 2">
    <name type="scientific">Heliobacterium chlorum</name>
    <dbReference type="NCBI Taxonomy" id="2698"/>
    <lineage>
        <taxon>Bacteria</taxon>
        <taxon>Bacillati</taxon>
        <taxon>Bacillota</taxon>
        <taxon>Clostridia</taxon>
        <taxon>Eubacteriales</taxon>
        <taxon>Heliobacteriaceae</taxon>
        <taxon>Heliobacterium</taxon>
    </lineage>
</organism>
<proteinExistence type="predicted"/>
<dbReference type="Gene3D" id="3.40.50.150">
    <property type="entry name" value="Vaccinia Virus protein VP39"/>
    <property type="match status" value="1"/>
</dbReference>
<protein>
    <submittedName>
        <fullName evidence="1">Site-specific DNA-methyltransferase</fullName>
    </submittedName>
</protein>
<evidence type="ECO:0000313" key="2">
    <source>
        <dbReference type="Proteomes" id="UP000617402"/>
    </source>
</evidence>
<sequence>MKANFGDLTLDTIHHMDINDRLKLLPDSSIDLIIADPPYGINYRSGSRKRKFTAIQNDNIIMADWLTDAFLHQMGRLCRVVSPHRPKLHHQELRRLAKERRRNG</sequence>
<keyword evidence="2" id="KW-1185">Reference proteome</keyword>
<name>A0ABR7T757_HELCL</name>
<dbReference type="InterPro" id="IPR002052">
    <property type="entry name" value="DNA_methylase_N6_adenine_CS"/>
</dbReference>
<dbReference type="RefSeq" id="WP_188042017.1">
    <property type="nucleotide sequence ID" value="NZ_JACVHF010000052.1"/>
</dbReference>
<gene>
    <name evidence="1" type="ORF">H1S01_19320</name>
</gene>
<dbReference type="PROSITE" id="PS00092">
    <property type="entry name" value="N6_MTASE"/>
    <property type="match status" value="1"/>
</dbReference>
<dbReference type="Proteomes" id="UP000617402">
    <property type="component" value="Unassembled WGS sequence"/>
</dbReference>
<dbReference type="InterPro" id="IPR029063">
    <property type="entry name" value="SAM-dependent_MTases_sf"/>
</dbReference>
<evidence type="ECO:0000313" key="1">
    <source>
        <dbReference type="EMBL" id="MBC9786598.1"/>
    </source>
</evidence>
<reference evidence="1 2" key="1">
    <citation type="submission" date="2020-07" db="EMBL/GenBank/DDBJ databases">
        <title>Draft whole-genome sequence of Heliobacterium chlorum DSM 3682, type strain.</title>
        <authorList>
            <person name="Kyndt J.A."/>
            <person name="Meyer T.E."/>
            <person name="Imhoff J.F."/>
        </authorList>
    </citation>
    <scope>NUCLEOTIDE SEQUENCE [LARGE SCALE GENOMIC DNA]</scope>
    <source>
        <strain evidence="1 2">DSM 3682</strain>
    </source>
</reference>